<dbReference type="InterPro" id="IPR050563">
    <property type="entry name" value="4-hydroxybenzoyl-CoA_TE"/>
</dbReference>
<dbReference type="Gene3D" id="3.10.129.10">
    <property type="entry name" value="Hotdog Thioesterase"/>
    <property type="match status" value="1"/>
</dbReference>
<evidence type="ECO:0000256" key="2">
    <source>
        <dbReference type="ARBA" id="ARBA00022801"/>
    </source>
</evidence>
<dbReference type="AlphaFoldDB" id="A0A455SVH5"/>
<keyword evidence="2" id="KW-0378">Hydrolase</keyword>
<evidence type="ECO:0000313" key="3">
    <source>
        <dbReference type="EMBL" id="BBH91660.1"/>
    </source>
</evidence>
<accession>A0A455SVH5</accession>
<dbReference type="PIRSF" id="PIRSF003230">
    <property type="entry name" value="YbgC"/>
    <property type="match status" value="1"/>
</dbReference>
<dbReference type="CDD" id="cd00586">
    <property type="entry name" value="4HBT"/>
    <property type="match status" value="1"/>
</dbReference>
<reference evidence="3" key="1">
    <citation type="submission" date="2018-12" db="EMBL/GenBank/DDBJ databases">
        <title>Novel natural products biosynthetic potential of the class Ktedonobacteria.</title>
        <authorList>
            <person name="Zheng Y."/>
            <person name="Saitou A."/>
            <person name="Wang C.M."/>
            <person name="Toyoda A."/>
            <person name="Minakuchi Y."/>
            <person name="Sekiguchi Y."/>
            <person name="Ueda K."/>
            <person name="Takano H."/>
            <person name="Sakai Y."/>
            <person name="Yokota A."/>
            <person name="Yabe S."/>
        </authorList>
    </citation>
    <scope>NUCLEOTIDE SEQUENCE</scope>
    <source>
        <strain evidence="3">COM3</strain>
    </source>
</reference>
<dbReference type="PANTHER" id="PTHR31793">
    <property type="entry name" value="4-HYDROXYBENZOYL-COA THIOESTERASE FAMILY MEMBER"/>
    <property type="match status" value="1"/>
</dbReference>
<gene>
    <name evidence="3" type="ORF">KTC_64110</name>
</gene>
<organism evidence="3">
    <name type="scientific">Thermosporothrix sp. COM3</name>
    <dbReference type="NCBI Taxonomy" id="2490863"/>
    <lineage>
        <taxon>Bacteria</taxon>
        <taxon>Bacillati</taxon>
        <taxon>Chloroflexota</taxon>
        <taxon>Ktedonobacteria</taxon>
        <taxon>Ktedonobacterales</taxon>
        <taxon>Thermosporotrichaceae</taxon>
        <taxon>Thermosporothrix</taxon>
    </lineage>
</organism>
<comment type="similarity">
    <text evidence="1">Belongs to the 4-hydroxybenzoyl-CoA thioesterase family.</text>
</comment>
<protein>
    <submittedName>
        <fullName evidence="3">Uncharacterized protein</fullName>
    </submittedName>
</protein>
<sequence length="150" mass="17170">MMVLKARAIIPVRFVECDPMGVVHHSHYFVWYEIGRVTLAKQIGLNLEALPDGSTLHFPVVTCSSHFRVSARYGDIVEVETVLKKPVKARFDFTYRVYRQQGHQLLTEGASSHVLMRTDGRILFHLPPHISDQIERYLAETEHTSQAKKA</sequence>
<dbReference type="InterPro" id="IPR006684">
    <property type="entry name" value="YbgC/YbaW"/>
</dbReference>
<dbReference type="InterPro" id="IPR029069">
    <property type="entry name" value="HotDog_dom_sf"/>
</dbReference>
<dbReference type="SUPFAM" id="SSF54637">
    <property type="entry name" value="Thioesterase/thiol ester dehydrase-isomerase"/>
    <property type="match status" value="1"/>
</dbReference>
<evidence type="ECO:0000256" key="1">
    <source>
        <dbReference type="ARBA" id="ARBA00005953"/>
    </source>
</evidence>
<dbReference type="GO" id="GO:0047617">
    <property type="term" value="F:fatty acyl-CoA hydrolase activity"/>
    <property type="evidence" value="ECO:0007669"/>
    <property type="project" value="TreeGrafter"/>
</dbReference>
<dbReference type="Pfam" id="PF13279">
    <property type="entry name" value="4HBT_2"/>
    <property type="match status" value="1"/>
</dbReference>
<name>A0A455SVH5_9CHLR</name>
<dbReference type="EMBL" id="AP019376">
    <property type="protein sequence ID" value="BBH91660.1"/>
    <property type="molecule type" value="Genomic_DNA"/>
</dbReference>
<proteinExistence type="inferred from homology"/>
<dbReference type="PANTHER" id="PTHR31793:SF27">
    <property type="entry name" value="NOVEL THIOESTERASE SUPERFAMILY DOMAIN AND SAPOSIN A-TYPE DOMAIN CONTAINING PROTEIN (0610012H03RIK)"/>
    <property type="match status" value="1"/>
</dbReference>